<comment type="caution">
    <text evidence="2">The sequence shown here is derived from an EMBL/GenBank/DDBJ whole genome shotgun (WGS) entry which is preliminary data.</text>
</comment>
<feature type="signal peptide" evidence="1">
    <location>
        <begin position="1"/>
        <end position="19"/>
    </location>
</feature>
<reference evidence="2 3" key="1">
    <citation type="submission" date="2020-08" db="EMBL/GenBank/DDBJ databases">
        <title>Genomic Encyclopedia of Type Strains, Phase IV (KMG-IV): sequencing the most valuable type-strain genomes for metagenomic binning, comparative biology and taxonomic classification.</title>
        <authorList>
            <person name="Goeker M."/>
        </authorList>
    </citation>
    <scope>NUCLEOTIDE SEQUENCE [LARGE SCALE GENOMIC DNA]</scope>
    <source>
        <strain evidence="2 3">DSM 24163</strain>
    </source>
</reference>
<dbReference type="AlphaFoldDB" id="A0A7W8G3B4"/>
<proteinExistence type="predicted"/>
<keyword evidence="1" id="KW-0732">Signal</keyword>
<name>A0A7W8G3B4_9GAMM</name>
<dbReference type="Proteomes" id="UP000521199">
    <property type="component" value="Unassembled WGS sequence"/>
</dbReference>
<organism evidence="2 3">
    <name type="scientific">Chiayiivirga flava</name>
    <dbReference type="NCBI Taxonomy" id="659595"/>
    <lineage>
        <taxon>Bacteria</taxon>
        <taxon>Pseudomonadati</taxon>
        <taxon>Pseudomonadota</taxon>
        <taxon>Gammaproteobacteria</taxon>
        <taxon>Lysobacterales</taxon>
        <taxon>Lysobacteraceae</taxon>
        <taxon>Chiayiivirga</taxon>
    </lineage>
</organism>
<evidence type="ECO:0000313" key="2">
    <source>
        <dbReference type="EMBL" id="MBB5209645.1"/>
    </source>
</evidence>
<feature type="chain" id="PRO_5031146911" evidence="1">
    <location>
        <begin position="20"/>
        <end position="136"/>
    </location>
</feature>
<sequence>MRFSKIVALIVFLPTSVHAGGSGNPVRDDAPFPFEDVDRGKEYLAERFEGESAADGITAYFDDEKIHTWLLLEEPGGARRAIIRSRTGLVEGEIADFYRIMCHGPESWCDHLEAWHRQSLEKNPPPPPPPDLMDLL</sequence>
<accession>A0A7W8G3B4</accession>
<dbReference type="EMBL" id="JACHHP010000007">
    <property type="protein sequence ID" value="MBB5209645.1"/>
    <property type="molecule type" value="Genomic_DNA"/>
</dbReference>
<keyword evidence="3" id="KW-1185">Reference proteome</keyword>
<evidence type="ECO:0000313" key="3">
    <source>
        <dbReference type="Proteomes" id="UP000521199"/>
    </source>
</evidence>
<evidence type="ECO:0000256" key="1">
    <source>
        <dbReference type="SAM" id="SignalP"/>
    </source>
</evidence>
<dbReference type="RefSeq" id="WP_183962178.1">
    <property type="nucleotide sequence ID" value="NZ_JACHHP010000007.1"/>
</dbReference>
<protein>
    <submittedName>
        <fullName evidence="2">Uncharacterized protein</fullName>
    </submittedName>
</protein>
<gene>
    <name evidence="2" type="ORF">HNQ52_003217</name>
</gene>